<evidence type="ECO:0000313" key="2">
    <source>
        <dbReference type="EMBL" id="CAJ0596750.1"/>
    </source>
</evidence>
<dbReference type="AlphaFoldDB" id="A0AA36M3M8"/>
<sequence length="663" mass="73859">MTWLELANNFSNIDQPCIIGFVKRKSRRWRYISGYCTHQWPISGSGPDLAGIVVTGNVDMDILNDAIQRVIEDRRSNLYQNSASDVVANLGKIWDNSKFQIKNDADVLTLQQQKNSLPSDGTTMSVVLEFAHSLKNLSTSSLIMMSTAADCAYICVQRLLCICLNERTSFEIEPHAPAQSWQQHAAMCFSQTALCTCLKFAAGGPFSLLSLALHGQQPVWKYLESREPAPGRNRRPLKPPLIHRDSSSVLMDAGQDDAGSDAKSYAQAHRSSSLLRNAPTPTLHRRCWTAVKHPELIVRAEKLLRSSTSELLLALVAGALRNYFREQGILHPPDVDCVTPGSDRGCHPIGDRCETSLLPLRLPTSVEGAIPRLWAVQRNIAKVMEGPISGAVTIVQCIARSCLPASIATSAFRLVYRSHAVFFAFYRVAANKLNADEAIQTMFIFPSLAQSVRAAFVFIQHGNGIDLSISLCSRTFPDPEKVIESFQRESQLLLDHLSLRLLSLPETTVLPGIALCLRHERTENEVDSEMFGSPFFSRDVTDEQLDVNDHEYSLEELYQLLDVVQTELDSMRSNPEMGLRSQYIDRLTRLEQKMQNFHECISEKLSAEKVKLPGQSDDDEVGDAVANVLAPYKGDPGSSGRRFSREYARTETTTSRKNSRASL</sequence>
<feature type="region of interest" description="Disordered" evidence="1">
    <location>
        <begin position="629"/>
        <end position="663"/>
    </location>
</feature>
<comment type="caution">
    <text evidence="2">The sequence shown here is derived from an EMBL/GenBank/DDBJ whole genome shotgun (WGS) entry which is preliminary data.</text>
</comment>
<name>A0AA36M3M8_CYLNA</name>
<reference evidence="2" key="1">
    <citation type="submission" date="2023-07" db="EMBL/GenBank/DDBJ databases">
        <authorList>
            <consortium name="CYATHOMIX"/>
        </authorList>
    </citation>
    <scope>NUCLEOTIDE SEQUENCE</scope>
    <source>
        <strain evidence="2">N/A</strain>
    </source>
</reference>
<evidence type="ECO:0000256" key="1">
    <source>
        <dbReference type="SAM" id="MobiDB-lite"/>
    </source>
</evidence>
<organism evidence="2 3">
    <name type="scientific">Cylicocyclus nassatus</name>
    <name type="common">Nematode worm</name>
    <dbReference type="NCBI Taxonomy" id="53992"/>
    <lineage>
        <taxon>Eukaryota</taxon>
        <taxon>Metazoa</taxon>
        <taxon>Ecdysozoa</taxon>
        <taxon>Nematoda</taxon>
        <taxon>Chromadorea</taxon>
        <taxon>Rhabditida</taxon>
        <taxon>Rhabditina</taxon>
        <taxon>Rhabditomorpha</taxon>
        <taxon>Strongyloidea</taxon>
        <taxon>Strongylidae</taxon>
        <taxon>Cylicocyclus</taxon>
    </lineage>
</organism>
<evidence type="ECO:0000313" key="3">
    <source>
        <dbReference type="Proteomes" id="UP001176961"/>
    </source>
</evidence>
<dbReference type="Proteomes" id="UP001176961">
    <property type="component" value="Unassembled WGS sequence"/>
</dbReference>
<keyword evidence="3" id="KW-1185">Reference proteome</keyword>
<gene>
    <name evidence="2" type="ORF">CYNAS_LOCUS8733</name>
</gene>
<accession>A0AA36M3M8</accession>
<feature type="region of interest" description="Disordered" evidence="1">
    <location>
        <begin position="252"/>
        <end position="272"/>
    </location>
</feature>
<protein>
    <submittedName>
        <fullName evidence="2">Uncharacterized protein</fullName>
    </submittedName>
</protein>
<dbReference type="EMBL" id="CATQJL010000223">
    <property type="protein sequence ID" value="CAJ0596750.1"/>
    <property type="molecule type" value="Genomic_DNA"/>
</dbReference>
<feature type="compositionally biased region" description="Polar residues" evidence="1">
    <location>
        <begin position="650"/>
        <end position="663"/>
    </location>
</feature>
<proteinExistence type="predicted"/>